<dbReference type="OrthoDB" id="6137149at2759"/>
<dbReference type="GO" id="GO:0004843">
    <property type="term" value="F:cysteine-type deubiquitinase activity"/>
    <property type="evidence" value="ECO:0007669"/>
    <property type="project" value="TreeGrafter"/>
</dbReference>
<keyword evidence="4" id="KW-1185">Reference proteome</keyword>
<dbReference type="InterPro" id="IPR003323">
    <property type="entry name" value="OTU_dom"/>
</dbReference>
<name>A0A6J8DB35_MYTCO</name>
<dbReference type="GO" id="GO:0016579">
    <property type="term" value="P:protein deubiquitination"/>
    <property type="evidence" value="ECO:0007669"/>
    <property type="project" value="TreeGrafter"/>
</dbReference>
<feature type="domain" description="OTU" evidence="2">
    <location>
        <begin position="5"/>
        <end position="137"/>
    </location>
</feature>
<dbReference type="Pfam" id="PF02338">
    <property type="entry name" value="OTU"/>
    <property type="match status" value="1"/>
</dbReference>
<dbReference type="PANTHER" id="PTHR12419">
    <property type="entry name" value="OTU DOMAIN CONTAINING PROTEIN"/>
    <property type="match status" value="1"/>
</dbReference>
<gene>
    <name evidence="3" type="ORF">MCOR_38994</name>
</gene>
<dbReference type="InterPro" id="IPR050704">
    <property type="entry name" value="Peptidase_C85-like"/>
</dbReference>
<organism evidence="3 4">
    <name type="scientific">Mytilus coruscus</name>
    <name type="common">Sea mussel</name>
    <dbReference type="NCBI Taxonomy" id="42192"/>
    <lineage>
        <taxon>Eukaryota</taxon>
        <taxon>Metazoa</taxon>
        <taxon>Spiralia</taxon>
        <taxon>Lophotrochozoa</taxon>
        <taxon>Mollusca</taxon>
        <taxon>Bivalvia</taxon>
        <taxon>Autobranchia</taxon>
        <taxon>Pteriomorphia</taxon>
        <taxon>Mytilida</taxon>
        <taxon>Mytiloidea</taxon>
        <taxon>Mytilidae</taxon>
        <taxon>Mytilinae</taxon>
        <taxon>Mytilus</taxon>
    </lineage>
</organism>
<dbReference type="AlphaFoldDB" id="A0A6J8DB35"/>
<keyword evidence="1" id="KW-0472">Membrane</keyword>
<feature type="transmembrane region" description="Helical" evidence="1">
    <location>
        <begin position="413"/>
        <end position="435"/>
    </location>
</feature>
<keyword evidence="1" id="KW-1133">Transmembrane helix</keyword>
<reference evidence="3 4" key="1">
    <citation type="submission" date="2020-06" db="EMBL/GenBank/DDBJ databases">
        <authorList>
            <person name="Li R."/>
            <person name="Bekaert M."/>
        </authorList>
    </citation>
    <scope>NUCLEOTIDE SEQUENCE [LARGE SCALE GENOMIC DNA]</scope>
    <source>
        <strain evidence="4">wild</strain>
    </source>
</reference>
<dbReference type="Proteomes" id="UP000507470">
    <property type="component" value="Unassembled WGS sequence"/>
</dbReference>
<dbReference type="CDD" id="cd22755">
    <property type="entry name" value="OTU_CeDUB-like"/>
    <property type="match status" value="1"/>
</dbReference>
<sequence>MGKPINSKSIISDGNSLFRALSFAISQRQEYHKQIRKKIVNHILHISKDIASFVRDPYENAEEYVRMRKMKEPKTLGTELEILSAAHFMQADIYTFTNNKWIKYSAHQMDKDINVENEAIYLHHVEKSSHYEVVMNVEGNRVHNLPEKSKQIEDCTSVKYDFDQISRNSCTDTKNNSTLLNETQVDLTDLRRKRKRELEKMRYCQNDIVRDKKKRSCKESYWNNAIYRSLKIYKGSMKYINDETYRQDLIEKGKMKYIYDLDYRLRMKKKGKLKYEMDEEYRDNLIEKGKRKYEENEIYRANLIKKGKKKYKEHEAYRSSMITKGKQKYEVNETYRANMIEKGKKKYEEDETYRNYKIVKGKKKYEEDETYRANTIENGKKKYEEDEIYRNNMIEKVQEKRSLFKVAKSDIDVVITMIAVHSVSLIATAVAIKLIKNSATIPMRIYSKNEQQVAIKERVYSVVFDDQYDENGDFYDMLGDSLMNLFRRITVHLLQFRCILLNQSFPEISYSFRFEDDQVPTTSTPLKQKLRKGVYMCDKYQIERNEFEQSNLPPLQYWIQIKTIKSRLQVHL</sequence>
<evidence type="ECO:0000256" key="1">
    <source>
        <dbReference type="SAM" id="Phobius"/>
    </source>
</evidence>
<protein>
    <recommendedName>
        <fullName evidence="2">OTU domain-containing protein</fullName>
    </recommendedName>
</protein>
<dbReference type="PROSITE" id="PS50802">
    <property type="entry name" value="OTU"/>
    <property type="match status" value="1"/>
</dbReference>
<dbReference type="SUPFAM" id="SSF54001">
    <property type="entry name" value="Cysteine proteinases"/>
    <property type="match status" value="1"/>
</dbReference>
<dbReference type="EMBL" id="CACVKT020007119">
    <property type="protein sequence ID" value="CAC5405285.1"/>
    <property type="molecule type" value="Genomic_DNA"/>
</dbReference>
<dbReference type="InterPro" id="IPR038765">
    <property type="entry name" value="Papain-like_cys_pep_sf"/>
</dbReference>
<evidence type="ECO:0000313" key="3">
    <source>
        <dbReference type="EMBL" id="CAC5405285.1"/>
    </source>
</evidence>
<keyword evidence="1" id="KW-0812">Transmembrane</keyword>
<dbReference type="Gene3D" id="3.90.70.80">
    <property type="match status" value="1"/>
</dbReference>
<evidence type="ECO:0000313" key="4">
    <source>
        <dbReference type="Proteomes" id="UP000507470"/>
    </source>
</evidence>
<evidence type="ECO:0000259" key="2">
    <source>
        <dbReference type="PROSITE" id="PS50802"/>
    </source>
</evidence>
<accession>A0A6J8DB35</accession>
<proteinExistence type="predicted"/>